<accession>A0A183SJJ8</accession>
<gene>
    <name evidence="1" type="ORF">SSLN_LOCUS4396</name>
</gene>
<reference evidence="1 2" key="2">
    <citation type="submission" date="2018-11" db="EMBL/GenBank/DDBJ databases">
        <authorList>
            <consortium name="Pathogen Informatics"/>
        </authorList>
    </citation>
    <scope>NUCLEOTIDE SEQUENCE [LARGE SCALE GENOMIC DNA]</scope>
    <source>
        <strain evidence="1 2">NST_G2</strain>
    </source>
</reference>
<organism evidence="3">
    <name type="scientific">Schistocephalus solidus</name>
    <name type="common">Tapeworm</name>
    <dbReference type="NCBI Taxonomy" id="70667"/>
    <lineage>
        <taxon>Eukaryota</taxon>
        <taxon>Metazoa</taxon>
        <taxon>Spiralia</taxon>
        <taxon>Lophotrochozoa</taxon>
        <taxon>Platyhelminthes</taxon>
        <taxon>Cestoda</taxon>
        <taxon>Eucestoda</taxon>
        <taxon>Diphyllobothriidea</taxon>
        <taxon>Diphyllobothriidae</taxon>
        <taxon>Schistocephalus</taxon>
    </lineage>
</organism>
<keyword evidence="2" id="KW-1185">Reference proteome</keyword>
<proteinExistence type="predicted"/>
<dbReference type="AlphaFoldDB" id="A0A183SJJ8"/>
<sequence>MDSSDENPEFAIGEDTAVIETVAFSVDEFRRVLNKIKPDKSPDPDGTPGLLHNELSAELAMPPSSLFELSMRTGGLPSL</sequence>
<dbReference type="OrthoDB" id="10065625at2759"/>
<evidence type="ECO:0000313" key="1">
    <source>
        <dbReference type="EMBL" id="VDL90781.1"/>
    </source>
</evidence>
<evidence type="ECO:0000313" key="2">
    <source>
        <dbReference type="Proteomes" id="UP000275846"/>
    </source>
</evidence>
<dbReference type="Proteomes" id="UP000275846">
    <property type="component" value="Unassembled WGS sequence"/>
</dbReference>
<reference evidence="3" key="1">
    <citation type="submission" date="2016-06" db="UniProtKB">
        <authorList>
            <consortium name="WormBaseParasite"/>
        </authorList>
    </citation>
    <scope>IDENTIFICATION</scope>
</reference>
<name>A0A183SJJ8_SCHSO</name>
<dbReference type="EMBL" id="UYSU01032853">
    <property type="protein sequence ID" value="VDL90781.1"/>
    <property type="molecule type" value="Genomic_DNA"/>
</dbReference>
<dbReference type="WBParaSite" id="SSLN_0000454301-mRNA-1">
    <property type="protein sequence ID" value="SSLN_0000454301-mRNA-1"/>
    <property type="gene ID" value="SSLN_0000454301"/>
</dbReference>
<evidence type="ECO:0000313" key="3">
    <source>
        <dbReference type="WBParaSite" id="SSLN_0000454301-mRNA-1"/>
    </source>
</evidence>
<protein>
    <submittedName>
        <fullName evidence="3">FH2 domain-containing protein</fullName>
    </submittedName>
</protein>